<evidence type="ECO:0000313" key="1">
    <source>
        <dbReference type="EMBL" id="WAT93640.1"/>
    </source>
</evidence>
<proteinExistence type="predicted"/>
<keyword evidence="1" id="KW-0614">Plasmid</keyword>
<name>A0AA47L9S5_VIBPH</name>
<geneLocation type="plasmid" evidence="1 2">
    <name>pHLA</name>
</geneLocation>
<gene>
    <name evidence="1" type="ORF">O1Q84_26340</name>
</gene>
<accession>A0AA47L9S5</accession>
<dbReference type="EMBL" id="CP114196">
    <property type="protein sequence ID" value="WAT93640.1"/>
    <property type="molecule type" value="Genomic_DNA"/>
</dbReference>
<dbReference type="Proteomes" id="UP001156560">
    <property type="component" value="Plasmid pHLA"/>
</dbReference>
<organism evidence="1 2">
    <name type="scientific">Vibrio parahaemolyticus</name>
    <dbReference type="NCBI Taxonomy" id="670"/>
    <lineage>
        <taxon>Bacteria</taxon>
        <taxon>Pseudomonadati</taxon>
        <taxon>Pseudomonadota</taxon>
        <taxon>Gammaproteobacteria</taxon>
        <taxon>Vibrionales</taxon>
        <taxon>Vibrionaceae</taxon>
        <taxon>Vibrio</taxon>
    </lineage>
</organism>
<dbReference type="RefSeq" id="WP_025636508.1">
    <property type="nucleotide sequence ID" value="NZ_CP114196.1"/>
</dbReference>
<reference evidence="1" key="1">
    <citation type="submission" date="2022-12" db="EMBL/GenBank/DDBJ databases">
        <title>Vibrio parahaemolyticus become highly virulent by producing novel Tc toxins.</title>
        <authorList>
            <person name="Yang F."/>
            <person name="You Y."/>
            <person name="Lai Q."/>
            <person name="Xu L."/>
            <person name="Li F."/>
        </authorList>
    </citation>
    <scope>NUCLEOTIDE SEQUENCE</scope>
    <source>
        <strain evidence="1">Vp-HL-202005</strain>
        <plasmid evidence="1">pHLA</plasmid>
    </source>
</reference>
<protein>
    <submittedName>
        <fullName evidence="1">Uncharacterized protein</fullName>
    </submittedName>
</protein>
<dbReference type="AlphaFoldDB" id="A0AA47L9S5"/>
<sequence length="102" mass="12163">MTYQEYRELIDKWTKAVNEAGFRLSDDKLIPTTFWKTFLGIKRKVHQDMYAMKHNTKGEVCPDKRVPAYYTKTIYYVKRLDHAAFLEEVKIHIPQFEADKSS</sequence>
<evidence type="ECO:0000313" key="2">
    <source>
        <dbReference type="Proteomes" id="UP001156560"/>
    </source>
</evidence>